<evidence type="ECO:0000256" key="5">
    <source>
        <dbReference type="ARBA" id="ARBA00022801"/>
    </source>
</evidence>
<gene>
    <name evidence="8" type="ORF">MTR64_16845</name>
</gene>
<comment type="catalytic activity">
    <reaction evidence="1">
        <text>Hydrolysis of terminal, non-reducing beta-D-glucosyl residues with release of beta-D-glucose.</text>
        <dbReference type="EC" id="3.2.1.21"/>
    </reaction>
</comment>
<dbReference type="InterPro" id="IPR001764">
    <property type="entry name" value="Glyco_hydro_3_N"/>
</dbReference>
<comment type="similarity">
    <text evidence="2">Belongs to the glycosyl hydrolase 3 family.</text>
</comment>
<organism evidence="8 9">
    <name type="scientific">Novosphingobium album</name>
    <name type="common">ex Hu et al. 2023</name>
    <dbReference type="NCBI Taxonomy" id="2930093"/>
    <lineage>
        <taxon>Bacteria</taxon>
        <taxon>Pseudomonadati</taxon>
        <taxon>Pseudomonadota</taxon>
        <taxon>Alphaproteobacteria</taxon>
        <taxon>Sphingomonadales</taxon>
        <taxon>Sphingomonadaceae</taxon>
        <taxon>Novosphingobium</taxon>
    </lineage>
</organism>
<evidence type="ECO:0000259" key="7">
    <source>
        <dbReference type="SMART" id="SM01217"/>
    </source>
</evidence>
<keyword evidence="6" id="KW-0326">Glycosidase</keyword>
<reference evidence="8" key="1">
    <citation type="submission" date="2022-03" db="EMBL/GenBank/DDBJ databases">
        <title>Identification of a novel bacterium isolated from mangrove sediments.</title>
        <authorList>
            <person name="Pan X."/>
        </authorList>
    </citation>
    <scope>NUCLEOTIDE SEQUENCE</scope>
    <source>
        <strain evidence="8">B2580</strain>
    </source>
</reference>
<dbReference type="Pfam" id="PF00933">
    <property type="entry name" value="Glyco_hydro_3"/>
    <property type="match status" value="1"/>
</dbReference>
<dbReference type="InterPro" id="IPR051915">
    <property type="entry name" value="Cellulose_Degrad_GH3"/>
</dbReference>
<dbReference type="GO" id="GO:0016787">
    <property type="term" value="F:hydrolase activity"/>
    <property type="evidence" value="ECO:0007669"/>
    <property type="project" value="UniProtKB-KW"/>
</dbReference>
<dbReference type="PANTHER" id="PTHR30620:SF16">
    <property type="entry name" value="LYSOSOMAL BETA GLUCOSIDASE"/>
    <property type="match status" value="1"/>
</dbReference>
<dbReference type="RefSeq" id="WP_243995675.1">
    <property type="nucleotide sequence ID" value="NZ_JALHLE010000030.1"/>
</dbReference>
<dbReference type="Gene3D" id="2.60.40.10">
    <property type="entry name" value="Immunoglobulins"/>
    <property type="match status" value="1"/>
</dbReference>
<dbReference type="SUPFAM" id="SSF51445">
    <property type="entry name" value="(Trans)glycosidases"/>
    <property type="match status" value="1"/>
</dbReference>
<evidence type="ECO:0000313" key="9">
    <source>
        <dbReference type="Proteomes" id="UP001162880"/>
    </source>
</evidence>
<dbReference type="InterPro" id="IPR036881">
    <property type="entry name" value="Glyco_hydro_3_C_sf"/>
</dbReference>
<dbReference type="PANTHER" id="PTHR30620">
    <property type="entry name" value="PERIPLASMIC BETA-GLUCOSIDASE-RELATED"/>
    <property type="match status" value="1"/>
</dbReference>
<dbReference type="InterPro" id="IPR026891">
    <property type="entry name" value="Fn3-like"/>
</dbReference>
<evidence type="ECO:0000256" key="2">
    <source>
        <dbReference type="ARBA" id="ARBA00005336"/>
    </source>
</evidence>
<evidence type="ECO:0000256" key="6">
    <source>
        <dbReference type="ARBA" id="ARBA00023295"/>
    </source>
</evidence>
<dbReference type="Proteomes" id="UP001162880">
    <property type="component" value="Unassembled WGS sequence"/>
</dbReference>
<dbReference type="SUPFAM" id="SSF52279">
    <property type="entry name" value="Beta-D-glucan exohydrolase, C-terminal domain"/>
    <property type="match status" value="1"/>
</dbReference>
<dbReference type="Gene3D" id="3.40.50.1700">
    <property type="entry name" value="Glycoside hydrolase family 3 C-terminal domain"/>
    <property type="match status" value="1"/>
</dbReference>
<dbReference type="PRINTS" id="PR00133">
    <property type="entry name" value="GLHYDRLASE3"/>
</dbReference>
<keyword evidence="5 8" id="KW-0378">Hydrolase</keyword>
<feature type="domain" description="Fibronectin type III-like" evidence="7">
    <location>
        <begin position="664"/>
        <end position="733"/>
    </location>
</feature>
<comment type="caution">
    <text evidence="8">The sequence shown here is derived from an EMBL/GenBank/DDBJ whole genome shotgun (WGS) entry which is preliminary data.</text>
</comment>
<dbReference type="InterPro" id="IPR017853">
    <property type="entry name" value="GH"/>
</dbReference>
<dbReference type="InterPro" id="IPR013783">
    <property type="entry name" value="Ig-like_fold"/>
</dbReference>
<dbReference type="InterPro" id="IPR002772">
    <property type="entry name" value="Glyco_hydro_3_C"/>
</dbReference>
<evidence type="ECO:0000256" key="1">
    <source>
        <dbReference type="ARBA" id="ARBA00000448"/>
    </source>
</evidence>
<dbReference type="Gene3D" id="3.20.20.300">
    <property type="entry name" value="Glycoside hydrolase, family 3, N-terminal domain"/>
    <property type="match status" value="1"/>
</dbReference>
<dbReference type="Pfam" id="PF01915">
    <property type="entry name" value="Glyco_hydro_3_C"/>
    <property type="match status" value="1"/>
</dbReference>
<dbReference type="Pfam" id="PF14310">
    <property type="entry name" value="Fn3-like"/>
    <property type="match status" value="1"/>
</dbReference>
<evidence type="ECO:0000256" key="3">
    <source>
        <dbReference type="ARBA" id="ARBA00012744"/>
    </source>
</evidence>
<proteinExistence type="inferred from homology"/>
<evidence type="ECO:0000313" key="8">
    <source>
        <dbReference type="EMBL" id="MCJ2180242.1"/>
    </source>
</evidence>
<dbReference type="InterPro" id="IPR036962">
    <property type="entry name" value="Glyco_hydro_3_N_sf"/>
</dbReference>
<keyword evidence="9" id="KW-1185">Reference proteome</keyword>
<dbReference type="EMBL" id="JALHLE010000030">
    <property type="protein sequence ID" value="MCJ2180242.1"/>
    <property type="molecule type" value="Genomic_DNA"/>
</dbReference>
<evidence type="ECO:0000256" key="4">
    <source>
        <dbReference type="ARBA" id="ARBA00022729"/>
    </source>
</evidence>
<dbReference type="EC" id="3.2.1.21" evidence="3"/>
<name>A0ABT0B5D1_9SPHN</name>
<sequence>MAVGLAGAWMASPLRAAMRSHDSAAAPAFIDALIARMTLEEKAGQLTLNPAAMRVDAAAAANPKEAQQKFEVQLAEAVAGKLTGVFNGSGAVMAKRMQTAVMRDSRLKIPLIFAADVIHGYRTVFPVPVGEAASFEPSLAERTARATAVEAAAAGLDWTFAPMVDIARDQRWGRVMEGAGEDVRLGCLFAAARVRGFQGDDLTADNAMLACAKHFAAYGAPEGGLDYNGADISERTLREIYLPPFRAAFDAGALTAMSSFNAIGGVPASANKWLLTDLLRGEWHFPGIVVSDYKSDEELIVHGVAKDGKDAARLAFLAGVDMSMASNLYALHLPDLVREGAVPADLLDASVRRVLMLKARIGLFDDPFRRIDPAREKARSRLPGAMALAREAGCKSIVMLKNDGGTLPLKKSARVALIGPFASGAHDLIGGWAVFASDGEAVDLATGMRAAGGNITVVEGCGVNEVRPGQLEEALDVARDAEVVVLSLGENQSMSGEAASRTEIVLPAAQQELAQAVAALGKPTVVVLRNGRALALEGAVLDVQAILVSWFLGTQSGHSIADVLYGSHGPAGRLPMSFPFRSGQEPYHYDHASTGRPQPEGPIRKHRTNYLDTPHAALFPFGHGLTFGAPVYSDFAMDGPVLSWHGMLQVSAKITNTGGRACEEVVQCYVHDNVARVTPPVRKLIGFQKVALGPGESRTVRFDLQRNQLEYVGPDNTIAIEPGEFRVWIAPSAQDDGASGTFTLTTPG</sequence>
<keyword evidence="4" id="KW-0732">Signal</keyword>
<accession>A0ABT0B5D1</accession>
<protein>
    <recommendedName>
        <fullName evidence="3">beta-glucosidase</fullName>
        <ecNumber evidence="3">3.2.1.21</ecNumber>
    </recommendedName>
</protein>
<dbReference type="SMART" id="SM01217">
    <property type="entry name" value="Fn3_like"/>
    <property type="match status" value="1"/>
</dbReference>